<dbReference type="Gene3D" id="3.10.580.10">
    <property type="entry name" value="CBS-domain"/>
    <property type="match status" value="1"/>
</dbReference>
<dbReference type="NCBIfam" id="TIGR00756">
    <property type="entry name" value="PPR"/>
    <property type="match status" value="3"/>
</dbReference>
<keyword evidence="2" id="KW-0129">CBS domain</keyword>
<dbReference type="PROSITE" id="PS51371">
    <property type="entry name" value="CBS"/>
    <property type="match status" value="1"/>
</dbReference>
<dbReference type="Pfam" id="PF01535">
    <property type="entry name" value="PPR"/>
    <property type="match status" value="2"/>
</dbReference>
<feature type="domain" description="CBS" evidence="5">
    <location>
        <begin position="581"/>
        <end position="651"/>
    </location>
</feature>
<dbReference type="CDD" id="cd02205">
    <property type="entry name" value="CBS_pair_SF"/>
    <property type="match status" value="1"/>
</dbReference>
<dbReference type="InterPro" id="IPR044781">
    <property type="entry name" value="At5g10690-like"/>
</dbReference>
<evidence type="ECO:0000256" key="1">
    <source>
        <dbReference type="ARBA" id="ARBA00022737"/>
    </source>
</evidence>
<reference evidence="6" key="1">
    <citation type="submission" date="2015-07" db="EMBL/GenBank/DDBJ databases">
        <title>Transcriptome Assembly of Anthurium amnicola.</title>
        <authorList>
            <person name="Suzuki J."/>
        </authorList>
    </citation>
    <scope>NUCLEOTIDE SEQUENCE</scope>
</reference>
<dbReference type="SUPFAM" id="SSF54631">
    <property type="entry name" value="CBS-domain pair"/>
    <property type="match status" value="1"/>
</dbReference>
<dbReference type="InterPro" id="IPR000644">
    <property type="entry name" value="CBS_dom"/>
</dbReference>
<evidence type="ECO:0000256" key="3">
    <source>
        <dbReference type="PROSITE-ProRule" id="PRU00708"/>
    </source>
</evidence>
<gene>
    <name evidence="6" type="primary">CBSPPR1_9</name>
    <name evidence="6" type="ORF">g.110346</name>
</gene>
<dbReference type="AlphaFoldDB" id="A0A1D1XKR6"/>
<proteinExistence type="predicted"/>
<feature type="repeat" description="PPR" evidence="3">
    <location>
        <begin position="179"/>
        <end position="209"/>
    </location>
</feature>
<name>A0A1D1XKR6_9ARAE</name>
<dbReference type="Gene3D" id="1.25.40.10">
    <property type="entry name" value="Tetratricopeptide repeat domain"/>
    <property type="match status" value="3"/>
</dbReference>
<accession>A0A1D1XKR6</accession>
<feature type="repeat" description="PPR" evidence="3">
    <location>
        <begin position="255"/>
        <end position="289"/>
    </location>
</feature>
<keyword evidence="1" id="KW-0677">Repeat</keyword>
<protein>
    <submittedName>
        <fullName evidence="6">Pentatricopeptide repeat-containing protein At5g10690</fullName>
    </submittedName>
</protein>
<evidence type="ECO:0000256" key="4">
    <source>
        <dbReference type="SAM" id="MobiDB-lite"/>
    </source>
</evidence>
<evidence type="ECO:0000313" key="6">
    <source>
        <dbReference type="EMBL" id="JAT42996.1"/>
    </source>
</evidence>
<dbReference type="PANTHER" id="PTHR47581">
    <property type="entry name" value="OS09G0431600 PROTEIN"/>
    <property type="match status" value="1"/>
</dbReference>
<dbReference type="Pfam" id="PF13041">
    <property type="entry name" value="PPR_2"/>
    <property type="match status" value="2"/>
</dbReference>
<dbReference type="InterPro" id="IPR046342">
    <property type="entry name" value="CBS_dom_sf"/>
</dbReference>
<evidence type="ECO:0000256" key="2">
    <source>
        <dbReference type="PROSITE-ProRule" id="PRU00703"/>
    </source>
</evidence>
<sequence length="657" mass="72820">KKVIRWAPRLLPSSHSFFPGDGLPPSGYLLPPTTAAMQQHHLGLALAPPSPPQGALIVRNPSSRLCAATRVRFASPRAAAAPLPAPSTRRRRLLETPSNPPSRPPDLHLRRLTSRIVELTRRRQIRQVFEEVRAAKKRYGKLNTIVMNAVMEACVHCRDVDSALELFEEMAGPDGCGVDGITFATLLKGLGKAGRIDDAFQMLESVEQGTASGSPKMSSQLIYGLLNCLLEAGDMRRANGLLARYRVVLREEGHSILLYNLLMKGYVNTDFPLGALAVRDEILRQGLKPDRQTYNTLLFACVKSRRMDVAMGLFAEMKEESVKANSIDLFPDSVTYTTLIQGFGGTKDLLSVWKIVIEMKSLPGIVVDRIAYTAIIDALLACGSTKGALCIFGEILKLAGEDTNLKPKPHLFLAMMREFAVEGYFHMVKSLHVHMWSDSAGFISPVAQAEADELLMEAAINSNQVHIAKQILVNILRRQKWSTWTSRGGMVAFRVEALSGFKDSLFSPCILNNVLLDDPIEKYMVTFEKANPLCGSLYLKKVVMRFYRDAVVPVIDEWGSCVGIVHRDDCTELNVPLSRLMRGPPPCVTTSTSVGRVIELLLEKKYKMVIVVRSGNLYETNHAFNSRPVGVFTFDQLSKLMIPTIDKHEPSVCRTST</sequence>
<feature type="non-terminal residue" evidence="6">
    <location>
        <position position="1"/>
    </location>
</feature>
<feature type="region of interest" description="Disordered" evidence="4">
    <location>
        <begin position="77"/>
        <end position="107"/>
    </location>
</feature>
<dbReference type="PROSITE" id="PS51375">
    <property type="entry name" value="PPR"/>
    <property type="match status" value="3"/>
</dbReference>
<dbReference type="InterPro" id="IPR011990">
    <property type="entry name" value="TPR-like_helical_dom_sf"/>
</dbReference>
<organism evidence="6">
    <name type="scientific">Anthurium amnicola</name>
    <dbReference type="NCBI Taxonomy" id="1678845"/>
    <lineage>
        <taxon>Eukaryota</taxon>
        <taxon>Viridiplantae</taxon>
        <taxon>Streptophyta</taxon>
        <taxon>Embryophyta</taxon>
        <taxon>Tracheophyta</taxon>
        <taxon>Spermatophyta</taxon>
        <taxon>Magnoliopsida</taxon>
        <taxon>Liliopsida</taxon>
        <taxon>Araceae</taxon>
        <taxon>Pothoideae</taxon>
        <taxon>Potheae</taxon>
        <taxon>Anthurium</taxon>
    </lineage>
</organism>
<dbReference type="EMBL" id="GDJX01024940">
    <property type="protein sequence ID" value="JAT42996.1"/>
    <property type="molecule type" value="Transcribed_RNA"/>
</dbReference>
<dbReference type="Pfam" id="PF00571">
    <property type="entry name" value="CBS"/>
    <property type="match status" value="1"/>
</dbReference>
<evidence type="ECO:0000259" key="5">
    <source>
        <dbReference type="PROSITE" id="PS51371"/>
    </source>
</evidence>
<feature type="repeat" description="PPR" evidence="3">
    <location>
        <begin position="290"/>
        <end position="324"/>
    </location>
</feature>
<dbReference type="InterPro" id="IPR002885">
    <property type="entry name" value="PPR_rpt"/>
</dbReference>
<dbReference type="PANTHER" id="PTHR47581:SF2">
    <property type="entry name" value="OS09G0431600 PROTEIN"/>
    <property type="match status" value="1"/>
</dbReference>